<evidence type="ECO:0000256" key="7">
    <source>
        <dbReference type="ARBA" id="ARBA00023136"/>
    </source>
</evidence>
<dbReference type="InterPro" id="IPR050835">
    <property type="entry name" value="ABC_transporter_sub-D"/>
</dbReference>
<reference evidence="12" key="2">
    <citation type="journal article" date="2016" name="Sci. Rep.">
        <title>Dictyocaulus viviparus genome, variome and transcriptome elucidate lungworm biology and support future intervention.</title>
        <authorList>
            <person name="McNulty S.N."/>
            <person name="Strube C."/>
            <person name="Rosa B.A."/>
            <person name="Martin J.C."/>
            <person name="Tyagi R."/>
            <person name="Choi Y.J."/>
            <person name="Wang Q."/>
            <person name="Hallsworth Pepin K."/>
            <person name="Zhang X."/>
            <person name="Ozersky P."/>
            <person name="Wilson R.K."/>
            <person name="Sternberg P.W."/>
            <person name="Gasser R.B."/>
            <person name="Mitreva M."/>
        </authorList>
    </citation>
    <scope>NUCLEOTIDE SEQUENCE [LARGE SCALE GENOMIC DNA]</scope>
    <source>
        <strain evidence="12">HannoverDv2000</strain>
    </source>
</reference>
<feature type="non-terminal residue" evidence="11">
    <location>
        <position position="497"/>
    </location>
</feature>
<protein>
    <submittedName>
        <fullName evidence="11">ABC transporter, ATP-binding protein</fullName>
    </submittedName>
</protein>
<dbReference type="PANTHER" id="PTHR11384">
    <property type="entry name" value="ATP-BINDING CASSETTE, SUB-FAMILY D MEMBER"/>
    <property type="match status" value="1"/>
</dbReference>
<dbReference type="GO" id="GO:0005524">
    <property type="term" value="F:ATP binding"/>
    <property type="evidence" value="ECO:0007669"/>
    <property type="project" value="UniProtKB-KW"/>
</dbReference>
<evidence type="ECO:0000259" key="9">
    <source>
        <dbReference type="PROSITE" id="PS50893"/>
    </source>
</evidence>
<dbReference type="GO" id="GO:0015910">
    <property type="term" value="P:long-chain fatty acid import into peroxisome"/>
    <property type="evidence" value="ECO:0007669"/>
    <property type="project" value="TreeGrafter"/>
</dbReference>
<evidence type="ECO:0000256" key="3">
    <source>
        <dbReference type="ARBA" id="ARBA00022692"/>
    </source>
</evidence>
<evidence type="ECO:0000256" key="6">
    <source>
        <dbReference type="ARBA" id="ARBA00022989"/>
    </source>
</evidence>
<dbReference type="GO" id="GO:0005778">
    <property type="term" value="C:peroxisomal membrane"/>
    <property type="evidence" value="ECO:0007669"/>
    <property type="project" value="TreeGrafter"/>
</dbReference>
<feature type="transmembrane region" description="Helical" evidence="8">
    <location>
        <begin position="201"/>
        <end position="220"/>
    </location>
</feature>
<dbReference type="GO" id="GO:0140359">
    <property type="term" value="F:ABC-type transporter activity"/>
    <property type="evidence" value="ECO:0007669"/>
    <property type="project" value="InterPro"/>
</dbReference>
<dbReference type="InterPro" id="IPR011527">
    <property type="entry name" value="ABC1_TM_dom"/>
</dbReference>
<organism evidence="11 12">
    <name type="scientific">Dictyocaulus viviparus</name>
    <name type="common">Bovine lungworm</name>
    <dbReference type="NCBI Taxonomy" id="29172"/>
    <lineage>
        <taxon>Eukaryota</taxon>
        <taxon>Metazoa</taxon>
        <taxon>Ecdysozoa</taxon>
        <taxon>Nematoda</taxon>
        <taxon>Chromadorea</taxon>
        <taxon>Rhabditida</taxon>
        <taxon>Rhabditina</taxon>
        <taxon>Rhabditomorpha</taxon>
        <taxon>Strongyloidea</taxon>
        <taxon>Metastrongylidae</taxon>
        <taxon>Dictyocaulus</taxon>
    </lineage>
</organism>
<dbReference type="Gene3D" id="3.40.50.300">
    <property type="entry name" value="P-loop containing nucleotide triphosphate hydrolases"/>
    <property type="match status" value="1"/>
</dbReference>
<evidence type="ECO:0000256" key="4">
    <source>
        <dbReference type="ARBA" id="ARBA00022741"/>
    </source>
</evidence>
<comment type="similarity">
    <text evidence="1">Belongs to the ABC transporter superfamily. ABCD family. Peroxisomal fatty acyl CoA transporter (TC 3.A.1.203) subfamily.</text>
</comment>
<dbReference type="EMBL" id="KN717627">
    <property type="protein sequence ID" value="KJH40181.1"/>
    <property type="molecule type" value="Genomic_DNA"/>
</dbReference>
<keyword evidence="2" id="KW-0813">Transport</keyword>
<feature type="transmembrane region" description="Helical" evidence="8">
    <location>
        <begin position="85"/>
        <end position="101"/>
    </location>
</feature>
<reference evidence="11 12" key="1">
    <citation type="submission" date="2013-11" db="EMBL/GenBank/DDBJ databases">
        <title>Draft genome of the bovine lungworm Dictyocaulus viviparus.</title>
        <authorList>
            <person name="Mitreva M."/>
        </authorList>
    </citation>
    <scope>NUCLEOTIDE SEQUENCE [LARGE SCALE GENOMIC DNA]</scope>
    <source>
        <strain evidence="11 12">HannoverDv2000</strain>
    </source>
</reference>
<dbReference type="InterPro" id="IPR003593">
    <property type="entry name" value="AAA+_ATPase"/>
</dbReference>
<dbReference type="SUPFAM" id="SSF52540">
    <property type="entry name" value="P-loop containing nucleoside triphosphate hydrolases"/>
    <property type="match status" value="1"/>
</dbReference>
<dbReference type="SUPFAM" id="SSF90123">
    <property type="entry name" value="ABC transporter transmembrane region"/>
    <property type="match status" value="1"/>
</dbReference>
<dbReference type="OrthoDB" id="422637at2759"/>
<accession>A0A0D8XCM9</accession>
<dbReference type="STRING" id="29172.A0A0D8XCM9"/>
<feature type="domain" description="ABC transmembrane type-1" evidence="10">
    <location>
        <begin position="1"/>
        <end position="213"/>
    </location>
</feature>
<dbReference type="GO" id="GO:0016887">
    <property type="term" value="F:ATP hydrolysis activity"/>
    <property type="evidence" value="ECO:0007669"/>
    <property type="project" value="InterPro"/>
</dbReference>
<evidence type="ECO:0000259" key="10">
    <source>
        <dbReference type="PROSITE" id="PS50929"/>
    </source>
</evidence>
<gene>
    <name evidence="11" type="ORF">DICVIV_13886</name>
</gene>
<feature type="transmembrane region" description="Helical" evidence="8">
    <location>
        <begin position="113"/>
        <end position="130"/>
    </location>
</feature>
<evidence type="ECO:0000256" key="8">
    <source>
        <dbReference type="SAM" id="Phobius"/>
    </source>
</evidence>
<dbReference type="PANTHER" id="PTHR11384:SF65">
    <property type="entry name" value="ABC TRANSPORTER DOMAIN-CONTAINING PROTEIN"/>
    <property type="match status" value="1"/>
</dbReference>
<evidence type="ECO:0000313" key="12">
    <source>
        <dbReference type="Proteomes" id="UP000053766"/>
    </source>
</evidence>
<dbReference type="Pfam" id="PF00005">
    <property type="entry name" value="ABC_tran"/>
    <property type="match status" value="1"/>
</dbReference>
<dbReference type="PROSITE" id="PS50929">
    <property type="entry name" value="ABC_TM1F"/>
    <property type="match status" value="1"/>
</dbReference>
<name>A0A0D8XCM9_DICVI</name>
<dbReference type="InterPro" id="IPR017871">
    <property type="entry name" value="ABC_transporter-like_CS"/>
</dbReference>
<evidence type="ECO:0000256" key="2">
    <source>
        <dbReference type="ARBA" id="ARBA00022448"/>
    </source>
</evidence>
<keyword evidence="12" id="KW-1185">Reference proteome</keyword>
<feature type="transmembrane region" description="Helical" evidence="8">
    <location>
        <begin position="12"/>
        <end position="34"/>
    </location>
</feature>
<keyword evidence="4" id="KW-0547">Nucleotide-binding</keyword>
<dbReference type="Proteomes" id="UP000053766">
    <property type="component" value="Unassembled WGS sequence"/>
</dbReference>
<dbReference type="GO" id="GO:0006635">
    <property type="term" value="P:fatty acid beta-oxidation"/>
    <property type="evidence" value="ECO:0007669"/>
    <property type="project" value="TreeGrafter"/>
</dbReference>
<evidence type="ECO:0000313" key="11">
    <source>
        <dbReference type="EMBL" id="KJH40181.1"/>
    </source>
</evidence>
<dbReference type="GO" id="GO:0005324">
    <property type="term" value="F:long-chain fatty acid transmembrane transporter activity"/>
    <property type="evidence" value="ECO:0007669"/>
    <property type="project" value="TreeGrafter"/>
</dbReference>
<dbReference type="InterPro" id="IPR003439">
    <property type="entry name" value="ABC_transporter-like_ATP-bd"/>
</dbReference>
<dbReference type="InterPro" id="IPR027417">
    <property type="entry name" value="P-loop_NTPase"/>
</dbReference>
<keyword evidence="7 8" id="KW-0472">Membrane</keyword>
<feature type="domain" description="ABC transporter" evidence="9">
    <location>
        <begin position="301"/>
        <end position="493"/>
    </location>
</feature>
<keyword evidence="3 8" id="KW-0812">Transmembrane</keyword>
<dbReference type="PROSITE" id="PS00211">
    <property type="entry name" value="ABC_TRANSPORTER_1"/>
    <property type="match status" value="1"/>
</dbReference>
<dbReference type="SMART" id="SM00382">
    <property type="entry name" value="AAA"/>
    <property type="match status" value="1"/>
</dbReference>
<dbReference type="InterPro" id="IPR036640">
    <property type="entry name" value="ABC1_TM_sf"/>
</dbReference>
<evidence type="ECO:0000256" key="5">
    <source>
        <dbReference type="ARBA" id="ARBA00022840"/>
    </source>
</evidence>
<keyword evidence="5 11" id="KW-0067">ATP-binding</keyword>
<sequence length="497" mass="57647">MFWNLFWKATLIYLGQCLLLATMTFFSWILNVVFRKNLVTALHNLYFRNNTYYRLNSIDDIGIDNPDQRITQDADRMCTILSKNIYPYLLISPGVIAFYTWKTWETAGPFGTGIIYVYFIFGVIANRLILSPLTKWTARAEKSEGDFRYKHVSVRNNAEESAFYHAAEFEKFESDRSFMKLYNKLLTIASWKYPAQFLQNYFNYYGAILSYVIQVFPIFIFHSYEDMDASTLGKQISNNAFYFIYLINSFTRLTDLAISIGEMAGYSQRLSELISYMKSVKDDEISTCSLDNNSEESLDVFITEDLSYTVPTELSMELASGLTIRLPRNRTLLITGSSGVGKTSLLRILGNLWKPSIGKIHRNFTEYNSMFLPQRPYFPTGELSLRQQILFPRNEYEMHPSEIDDNRMLSVLKSLKLDKLIYMCGNLTDPSNFEWQDTLSPGEQQRLSIARVLYHRPSYVFLDEATSSLSTDAEAEIYTLLKDVSEHYMLCNLCRET</sequence>
<dbReference type="GO" id="GO:0007031">
    <property type="term" value="P:peroxisome organization"/>
    <property type="evidence" value="ECO:0007669"/>
    <property type="project" value="TreeGrafter"/>
</dbReference>
<proteinExistence type="inferred from homology"/>
<dbReference type="Gene3D" id="1.20.1560.10">
    <property type="entry name" value="ABC transporter type 1, transmembrane domain"/>
    <property type="match status" value="1"/>
</dbReference>
<dbReference type="Pfam" id="PF06472">
    <property type="entry name" value="ABC_membrane_2"/>
    <property type="match status" value="1"/>
</dbReference>
<dbReference type="GO" id="GO:0042760">
    <property type="term" value="P:very long-chain fatty acid catabolic process"/>
    <property type="evidence" value="ECO:0007669"/>
    <property type="project" value="TreeGrafter"/>
</dbReference>
<keyword evidence="6 8" id="KW-1133">Transmembrane helix</keyword>
<evidence type="ECO:0000256" key="1">
    <source>
        <dbReference type="ARBA" id="ARBA00008575"/>
    </source>
</evidence>
<dbReference type="PROSITE" id="PS50893">
    <property type="entry name" value="ABC_TRANSPORTER_2"/>
    <property type="match status" value="1"/>
</dbReference>
<dbReference type="AlphaFoldDB" id="A0A0D8XCM9"/>